<keyword evidence="6" id="KW-0862">Zinc</keyword>
<evidence type="ECO:0000259" key="8">
    <source>
        <dbReference type="Pfam" id="PF00675"/>
    </source>
</evidence>
<evidence type="ECO:0000256" key="6">
    <source>
        <dbReference type="ARBA" id="ARBA00022833"/>
    </source>
</evidence>
<evidence type="ECO:0000256" key="7">
    <source>
        <dbReference type="ARBA" id="ARBA00023049"/>
    </source>
</evidence>
<evidence type="ECO:0000256" key="2">
    <source>
        <dbReference type="ARBA" id="ARBA00007261"/>
    </source>
</evidence>
<keyword evidence="3" id="KW-0645">Protease</keyword>
<dbReference type="InterPro" id="IPR011765">
    <property type="entry name" value="Pept_M16_N"/>
</dbReference>
<keyword evidence="5" id="KW-0378">Hydrolase</keyword>
<keyword evidence="4" id="KW-0479">Metal-binding</keyword>
<dbReference type="InterPro" id="IPR032632">
    <property type="entry name" value="Peptidase_M16_M"/>
</dbReference>
<proteinExistence type="inferred from homology"/>
<dbReference type="Gene3D" id="3.30.830.10">
    <property type="entry name" value="Metalloenzyme, LuxS/M16 peptidase-like"/>
    <property type="match status" value="4"/>
</dbReference>
<evidence type="ECO:0000256" key="3">
    <source>
        <dbReference type="ARBA" id="ARBA00022670"/>
    </source>
</evidence>
<sequence length="1033" mass="112233">MTHIIKPGADGRELRHLVLDNGLECMLVHDPEAEKAAVALSVAVGHMADPESLPGLAHYLEHMLFLGSDKYPEEDAYRKFINDHGGGCNASTSSEKTTYHFDVEASALATALDIFVSIFIAPLFTSSCAAREVKAVDSENSKNLTSNSRRLYQLIKSTAKADYAFAHFGTGNLETLATAPDAAGIDVRAALLDFHAKYYSANLMRMCLVSPLPLDDMAAMLHDAHVPLIANHNAPLPVFDSAAASRVSADSCLTDRLAAASPLPFADPPSGPHWYTMVPVSEERSMRLAALGSPRPGWATELSAYTYLEHWEFTVLAVKVMLTPAGLDSTDAIAAAVFHMLRLVAAAPDAVLAALYAEHAAMAEINFTFREKSSPRSTAKSLAVALHTYAPEHILVGPYLHSPAGLNVGLLRNVVLPCLVPELARVYVVAHATASSASLTERWYGTKYGRVELSSEQRALFNGTDSLPALCSTLALPELNPYIPDSFDILPGCDGVRPGSDDPLAPPVPLKLIDDATGRVFYIRDTVYAQPKVLGSVTLYSHEGTAASPGLLAANYVLDLFLRDALREFKYPASLAGLHASSTASSVGYRVSFGGYSQHMGTYLVDFLAAIRAVVLDPGKFEVFRDQALKVYLNRKSNSPHWHARRHVAALLVPASWSDASVVAQLASLRFADVEAALGRFMRIGFAETLVYGNVSAETVVGWDAALRHAMGWAPLPLALLPHTRCVALRPGSRLVTRARAPHDDDTNSALALYFHIPNGHEPHVHYATLLLQQVIKQMAFDDLRTRQQLGYVVWTLAPTYAGERFFGWVIQSAEHSPDALEAAIDQFVAEHMAPVIASLATDAALLEQHKAALILKHTLRDKTFRETFSSARSLLTSHRYEFDRKDRAAARIAALAATDLASIFDRCIAPPGAEGPSARAVVAVKYHGRNHVNELTAGTVLDVERASAACERLIALEADDDAIAAWQPLQTLHPVRFPLRVVDPLLLTPTPPPLPKHECWTGRCPGDKARTTIRRRYRHHRCSRADANAAAS</sequence>
<comment type="cofactor">
    <cofactor evidence="1">
        <name>Zn(2+)</name>
        <dbReference type="ChEBI" id="CHEBI:29105"/>
    </cofactor>
</comment>
<comment type="similarity">
    <text evidence="2">Belongs to the peptidase M16 family.</text>
</comment>
<dbReference type="GO" id="GO:0051603">
    <property type="term" value="P:proteolysis involved in protein catabolic process"/>
    <property type="evidence" value="ECO:0007669"/>
    <property type="project" value="TreeGrafter"/>
</dbReference>
<evidence type="ECO:0008006" key="13">
    <source>
        <dbReference type="Google" id="ProtNLM"/>
    </source>
</evidence>
<feature type="domain" description="Coenzyme PQQ synthesis protein F-like C-terminal lobe" evidence="10">
    <location>
        <begin position="771"/>
        <end position="868"/>
    </location>
</feature>
<gene>
    <name evidence="11" type="ORF">AMSG_03249</name>
</gene>
<evidence type="ECO:0000313" key="11">
    <source>
        <dbReference type="EMBL" id="KNC46818.1"/>
    </source>
</evidence>
<dbReference type="RefSeq" id="XP_013760093.1">
    <property type="nucleotide sequence ID" value="XM_013904639.1"/>
</dbReference>
<evidence type="ECO:0000256" key="5">
    <source>
        <dbReference type="ARBA" id="ARBA00022801"/>
    </source>
</evidence>
<dbReference type="STRING" id="461836.A0A0L0D675"/>
<evidence type="ECO:0000259" key="9">
    <source>
        <dbReference type="Pfam" id="PF16187"/>
    </source>
</evidence>
<dbReference type="Pfam" id="PF22456">
    <property type="entry name" value="PqqF-like_C_4"/>
    <property type="match status" value="1"/>
</dbReference>
<dbReference type="Proteomes" id="UP000054408">
    <property type="component" value="Unassembled WGS sequence"/>
</dbReference>
<keyword evidence="7" id="KW-0482">Metalloprotease</keyword>
<dbReference type="InterPro" id="IPR050626">
    <property type="entry name" value="Peptidase_M16"/>
</dbReference>
<organism evidence="11 12">
    <name type="scientific">Thecamonas trahens ATCC 50062</name>
    <dbReference type="NCBI Taxonomy" id="461836"/>
    <lineage>
        <taxon>Eukaryota</taxon>
        <taxon>Apusozoa</taxon>
        <taxon>Apusomonadida</taxon>
        <taxon>Apusomonadidae</taxon>
        <taxon>Thecamonas</taxon>
    </lineage>
</organism>
<protein>
    <recommendedName>
        <fullName evidence="13">Insulin-degrading enzyme</fullName>
    </recommendedName>
</protein>
<dbReference type="GO" id="GO:0043171">
    <property type="term" value="P:peptide catabolic process"/>
    <property type="evidence" value="ECO:0007669"/>
    <property type="project" value="TreeGrafter"/>
</dbReference>
<dbReference type="InterPro" id="IPR001431">
    <property type="entry name" value="Pept_M16_Zn_BS"/>
</dbReference>
<feature type="domain" description="Peptidase M16 middle/third" evidence="9">
    <location>
        <begin position="367"/>
        <end position="661"/>
    </location>
</feature>
<dbReference type="InterPro" id="IPR054734">
    <property type="entry name" value="PqqF-like_C_4"/>
</dbReference>
<dbReference type="AlphaFoldDB" id="A0A0L0D675"/>
<dbReference type="Pfam" id="PF16187">
    <property type="entry name" value="Peptidase_M16_M"/>
    <property type="match status" value="1"/>
</dbReference>
<dbReference type="eggNOG" id="KOG0959">
    <property type="taxonomic scope" value="Eukaryota"/>
</dbReference>
<dbReference type="GO" id="GO:0005829">
    <property type="term" value="C:cytosol"/>
    <property type="evidence" value="ECO:0007669"/>
    <property type="project" value="TreeGrafter"/>
</dbReference>
<dbReference type="GO" id="GO:0004222">
    <property type="term" value="F:metalloendopeptidase activity"/>
    <property type="evidence" value="ECO:0007669"/>
    <property type="project" value="InterPro"/>
</dbReference>
<dbReference type="OrthoDB" id="952271at2759"/>
<dbReference type="InterPro" id="IPR011249">
    <property type="entry name" value="Metalloenz_LuxS/M16"/>
</dbReference>
<dbReference type="PROSITE" id="PS00143">
    <property type="entry name" value="INSULINASE"/>
    <property type="match status" value="1"/>
</dbReference>
<dbReference type="GO" id="GO:0005739">
    <property type="term" value="C:mitochondrion"/>
    <property type="evidence" value="ECO:0007669"/>
    <property type="project" value="TreeGrafter"/>
</dbReference>
<dbReference type="PANTHER" id="PTHR43690">
    <property type="entry name" value="NARDILYSIN"/>
    <property type="match status" value="1"/>
</dbReference>
<dbReference type="OMA" id="FLECYIH"/>
<evidence type="ECO:0000256" key="4">
    <source>
        <dbReference type="ARBA" id="ARBA00022723"/>
    </source>
</evidence>
<accession>A0A0L0D675</accession>
<evidence type="ECO:0000259" key="10">
    <source>
        <dbReference type="Pfam" id="PF22456"/>
    </source>
</evidence>
<evidence type="ECO:0000313" key="12">
    <source>
        <dbReference type="Proteomes" id="UP000054408"/>
    </source>
</evidence>
<keyword evidence="12" id="KW-1185">Reference proteome</keyword>
<dbReference type="SUPFAM" id="SSF63411">
    <property type="entry name" value="LuxS/MPP-like metallohydrolase"/>
    <property type="match status" value="4"/>
</dbReference>
<feature type="domain" description="Peptidase M16 N-terminal" evidence="8">
    <location>
        <begin position="27"/>
        <end position="160"/>
    </location>
</feature>
<dbReference type="FunFam" id="3.30.830.10:FF:000012">
    <property type="entry name" value="Protease 3"/>
    <property type="match status" value="1"/>
</dbReference>
<reference evidence="11 12" key="1">
    <citation type="submission" date="2010-05" db="EMBL/GenBank/DDBJ databases">
        <title>The Genome Sequence of Thecamonas trahens ATCC 50062.</title>
        <authorList>
            <consortium name="The Broad Institute Genome Sequencing Platform"/>
            <person name="Russ C."/>
            <person name="Cuomo C."/>
            <person name="Shea T."/>
            <person name="Young S.K."/>
            <person name="Zeng Q."/>
            <person name="Koehrsen M."/>
            <person name="Haas B."/>
            <person name="Borodovsky M."/>
            <person name="Guigo R."/>
            <person name="Alvarado L."/>
            <person name="Berlin A."/>
            <person name="Bochicchio J."/>
            <person name="Borenstein D."/>
            <person name="Chapman S."/>
            <person name="Chen Z."/>
            <person name="Freedman E."/>
            <person name="Gellesch M."/>
            <person name="Goldberg J."/>
            <person name="Griggs A."/>
            <person name="Gujja S."/>
            <person name="Heilman E."/>
            <person name="Heiman D."/>
            <person name="Hepburn T."/>
            <person name="Howarth C."/>
            <person name="Jen D."/>
            <person name="Larson L."/>
            <person name="Mehta T."/>
            <person name="Park D."/>
            <person name="Pearson M."/>
            <person name="Roberts A."/>
            <person name="Saif S."/>
            <person name="Shenoy N."/>
            <person name="Sisk P."/>
            <person name="Stolte C."/>
            <person name="Sykes S."/>
            <person name="Thomson T."/>
            <person name="Walk T."/>
            <person name="White J."/>
            <person name="Yandava C."/>
            <person name="Burger G."/>
            <person name="Gray M.W."/>
            <person name="Holland P.W.H."/>
            <person name="King N."/>
            <person name="Lang F.B.F."/>
            <person name="Roger A.J."/>
            <person name="Ruiz-Trillo I."/>
            <person name="Lander E."/>
            <person name="Nusbaum C."/>
        </authorList>
    </citation>
    <scope>NUCLEOTIDE SEQUENCE [LARGE SCALE GENOMIC DNA]</scope>
    <source>
        <strain evidence="11 12">ATCC 50062</strain>
    </source>
</reference>
<dbReference type="Pfam" id="PF00675">
    <property type="entry name" value="Peptidase_M16"/>
    <property type="match status" value="1"/>
</dbReference>
<evidence type="ECO:0000256" key="1">
    <source>
        <dbReference type="ARBA" id="ARBA00001947"/>
    </source>
</evidence>
<dbReference type="GO" id="GO:0046872">
    <property type="term" value="F:metal ion binding"/>
    <property type="evidence" value="ECO:0007669"/>
    <property type="project" value="UniProtKB-KW"/>
</dbReference>
<dbReference type="EMBL" id="GL349444">
    <property type="protein sequence ID" value="KNC46818.1"/>
    <property type="molecule type" value="Genomic_DNA"/>
</dbReference>
<dbReference type="GeneID" id="25562863"/>
<name>A0A0L0D675_THETB</name>
<dbReference type="PANTHER" id="PTHR43690:SF18">
    <property type="entry name" value="INSULIN-DEGRADING ENZYME-RELATED"/>
    <property type="match status" value="1"/>
</dbReference>